<comment type="caution">
    <text evidence="2">The sequence shown here is derived from an EMBL/GenBank/DDBJ whole genome shotgun (WGS) entry which is preliminary data.</text>
</comment>
<dbReference type="OrthoDB" id="3692269at2759"/>
<feature type="region of interest" description="Disordered" evidence="1">
    <location>
        <begin position="105"/>
        <end position="256"/>
    </location>
</feature>
<proteinExistence type="predicted"/>
<feature type="compositionally biased region" description="Low complexity" evidence="1">
    <location>
        <begin position="171"/>
        <end position="180"/>
    </location>
</feature>
<accession>A0A9P4TAB6</accession>
<feature type="compositionally biased region" description="Basic and acidic residues" evidence="1">
    <location>
        <begin position="228"/>
        <end position="249"/>
    </location>
</feature>
<dbReference type="EMBL" id="SWKU01000018">
    <property type="protein sequence ID" value="KAF2998932.1"/>
    <property type="molecule type" value="Genomic_DNA"/>
</dbReference>
<evidence type="ECO:0000313" key="3">
    <source>
        <dbReference type="Proteomes" id="UP000801428"/>
    </source>
</evidence>
<dbReference type="AlphaFoldDB" id="A0A9P4TAB6"/>
<feature type="compositionally biased region" description="Polar residues" evidence="1">
    <location>
        <begin position="214"/>
        <end position="227"/>
    </location>
</feature>
<dbReference type="Proteomes" id="UP000801428">
    <property type="component" value="Unassembled WGS sequence"/>
</dbReference>
<evidence type="ECO:0000256" key="1">
    <source>
        <dbReference type="SAM" id="MobiDB-lite"/>
    </source>
</evidence>
<feature type="compositionally biased region" description="Polar residues" evidence="1">
    <location>
        <begin position="105"/>
        <end position="124"/>
    </location>
</feature>
<feature type="region of interest" description="Disordered" evidence="1">
    <location>
        <begin position="32"/>
        <end position="78"/>
    </location>
</feature>
<protein>
    <submittedName>
        <fullName evidence="2">Uncharacterized protein</fullName>
    </submittedName>
</protein>
<keyword evidence="3" id="KW-1185">Reference proteome</keyword>
<gene>
    <name evidence="2" type="ORF">E8E13_006332</name>
</gene>
<reference evidence="2" key="1">
    <citation type="submission" date="2019-04" db="EMBL/GenBank/DDBJ databases">
        <title>Sequencing of skin fungus with MAO and IRED activity.</title>
        <authorList>
            <person name="Marsaioli A.J."/>
            <person name="Bonatto J.M.C."/>
            <person name="Reis Junior O."/>
        </authorList>
    </citation>
    <scope>NUCLEOTIDE SEQUENCE</scope>
    <source>
        <strain evidence="2">30M1</strain>
    </source>
</reference>
<evidence type="ECO:0000313" key="2">
    <source>
        <dbReference type="EMBL" id="KAF2998932.1"/>
    </source>
</evidence>
<sequence length="364" mass="41953">MKPWEVEEADRLREHQVRVIAQQRSLLLQRVLGAASQQQQSGQVSPQYEQHHVQPHPFTTTQRGEESAPESQSDRAELAIHQSRRTPSLNPHISLAPQQMFNNSAETWRSSQTDPTAFNSSYHPQANKKDAHSSGNMTQRFTPHLMGGEQSPRPSTVFRSLEAPGPRRPASQTPTQSPSLPSSPPIYVPASSIILPSVNPSTDWSRTQRKNDSNEPLNKQRNAQRASQRNEHPTKDSTEHLNEQRERARLAAQSAAETEAWNRRSLALRRDPHVNFRNYLEYLQHFPLRRGERPNPYLAGLLANQLMPAENDKSDRAVAVRWAKVNWEMYWEVRDVRYVVERVREGRRREEERERWMRGGVASR</sequence>
<organism evidence="2 3">
    <name type="scientific">Curvularia kusanoi</name>
    <name type="common">Cochliobolus kusanoi</name>
    <dbReference type="NCBI Taxonomy" id="90978"/>
    <lineage>
        <taxon>Eukaryota</taxon>
        <taxon>Fungi</taxon>
        <taxon>Dikarya</taxon>
        <taxon>Ascomycota</taxon>
        <taxon>Pezizomycotina</taxon>
        <taxon>Dothideomycetes</taxon>
        <taxon>Pleosporomycetidae</taxon>
        <taxon>Pleosporales</taxon>
        <taxon>Pleosporineae</taxon>
        <taxon>Pleosporaceae</taxon>
        <taxon>Curvularia</taxon>
    </lineage>
</organism>
<feature type="compositionally biased region" description="Low complexity" evidence="1">
    <location>
        <begin position="33"/>
        <end position="43"/>
    </location>
</feature>
<name>A0A9P4TAB6_CURKU</name>